<dbReference type="Proteomes" id="UP001239111">
    <property type="component" value="Chromosome 1"/>
</dbReference>
<name>A0ACC2PEA4_9HYME</name>
<reference evidence="1" key="1">
    <citation type="submission" date="2023-04" db="EMBL/GenBank/DDBJ databases">
        <title>A chromosome-level genome assembly of the parasitoid wasp Eretmocerus hayati.</title>
        <authorList>
            <person name="Zhong Y."/>
            <person name="Liu S."/>
            <person name="Liu Y."/>
        </authorList>
    </citation>
    <scope>NUCLEOTIDE SEQUENCE</scope>
    <source>
        <strain evidence="1">ZJU_SS_LIU_2023</strain>
    </source>
</reference>
<evidence type="ECO:0000313" key="1">
    <source>
        <dbReference type="EMBL" id="KAJ8681782.1"/>
    </source>
</evidence>
<keyword evidence="2" id="KW-1185">Reference proteome</keyword>
<protein>
    <submittedName>
        <fullName evidence="1">Uncharacterized protein</fullName>
    </submittedName>
</protein>
<comment type="caution">
    <text evidence="1">The sequence shown here is derived from an EMBL/GenBank/DDBJ whole genome shotgun (WGS) entry which is preliminary data.</text>
</comment>
<organism evidence="1 2">
    <name type="scientific">Eretmocerus hayati</name>
    <dbReference type="NCBI Taxonomy" id="131215"/>
    <lineage>
        <taxon>Eukaryota</taxon>
        <taxon>Metazoa</taxon>
        <taxon>Ecdysozoa</taxon>
        <taxon>Arthropoda</taxon>
        <taxon>Hexapoda</taxon>
        <taxon>Insecta</taxon>
        <taxon>Pterygota</taxon>
        <taxon>Neoptera</taxon>
        <taxon>Endopterygota</taxon>
        <taxon>Hymenoptera</taxon>
        <taxon>Apocrita</taxon>
        <taxon>Proctotrupomorpha</taxon>
        <taxon>Chalcidoidea</taxon>
        <taxon>Aphelinidae</taxon>
        <taxon>Aphelininae</taxon>
        <taxon>Eretmocerus</taxon>
    </lineage>
</organism>
<accession>A0ACC2PEA4</accession>
<dbReference type="EMBL" id="CM056741">
    <property type="protein sequence ID" value="KAJ8681782.1"/>
    <property type="molecule type" value="Genomic_DNA"/>
</dbReference>
<evidence type="ECO:0000313" key="2">
    <source>
        <dbReference type="Proteomes" id="UP001239111"/>
    </source>
</evidence>
<proteinExistence type="predicted"/>
<sequence length="455" mass="53217">MEKLESLECPFSWGFDDVKVGCTTEYKSHDDEESLPVLQLMRKLMKLYADVKNLAPAFEENDDLLVKLTECESLLTTMRKSDSDGSISIDVVDHVVQATRAFVLSKMHMTVEMEKILENIIELDTSEKKIKSSLLGCKSMCWAAYARVHEDNAEKFIREAIREDPDCHIWHFILGKVLRNKRRDLTFGTPPSYEEGSSFNKAYALAKIPIYGIFLAQMYREKHSKERAYEIYEQIFRQKPESTVILLRLALGLMAFKEMEKAKKCLDKVAETSEKNSMFLHYQGIYYLKLQQYWTAAKYFQDAAKVDNLGADYQYIECMLKVDKFFNVSQYLVKMLEKYKHLPDKQIQPILLDLAFLSWKTDKNIPDSLKYFRRALKIDLHSRPLTNYNPWQIGLKLRDKNVFRMVEKELLPIAYKKYSTSDILEMANDIKKMCSEHHSDRHRSAMKSLDSLALR</sequence>
<gene>
    <name evidence="1" type="ORF">QAD02_017574</name>
</gene>